<sequence>MTSAAQQLLRSQRDVLLQWTCVHPVPLLRWLRDAGAISHVHYSSLLECSSSNAVAQVLETVCTAEESSRRFLEVLKELFKSKIKFTVTPEVKEWETSEVSCRNHGKVLNHLISELTKTPSWNVPNDWRLSLKEEDTPPTPPLTLRYATLIFL</sequence>
<evidence type="ECO:0000313" key="1">
    <source>
        <dbReference type="EMBL" id="KAJ7985346.1"/>
    </source>
</evidence>
<dbReference type="EMBL" id="CM055763">
    <property type="protein sequence ID" value="KAJ7985346.1"/>
    <property type="molecule type" value="Genomic_DNA"/>
</dbReference>
<organism evidence="1 2">
    <name type="scientific">Dallia pectoralis</name>
    <name type="common">Alaska blackfish</name>
    <dbReference type="NCBI Taxonomy" id="75939"/>
    <lineage>
        <taxon>Eukaryota</taxon>
        <taxon>Metazoa</taxon>
        <taxon>Chordata</taxon>
        <taxon>Craniata</taxon>
        <taxon>Vertebrata</taxon>
        <taxon>Euteleostomi</taxon>
        <taxon>Actinopterygii</taxon>
        <taxon>Neopterygii</taxon>
        <taxon>Teleostei</taxon>
        <taxon>Protacanthopterygii</taxon>
        <taxon>Esociformes</taxon>
        <taxon>Umbridae</taxon>
        <taxon>Dallia</taxon>
    </lineage>
</organism>
<comment type="caution">
    <text evidence="1">The sequence shown here is derived from an EMBL/GenBank/DDBJ whole genome shotgun (WGS) entry which is preliminary data.</text>
</comment>
<protein>
    <submittedName>
        <fullName evidence="1">Uncharacterized protein</fullName>
    </submittedName>
</protein>
<accession>A0ACC2F1Z0</accession>
<dbReference type="Proteomes" id="UP001157502">
    <property type="component" value="Chromosome 36"/>
</dbReference>
<proteinExistence type="predicted"/>
<evidence type="ECO:0000313" key="2">
    <source>
        <dbReference type="Proteomes" id="UP001157502"/>
    </source>
</evidence>
<gene>
    <name evidence="1" type="ORF">DPEC_G00351110</name>
</gene>
<keyword evidence="2" id="KW-1185">Reference proteome</keyword>
<reference evidence="1" key="1">
    <citation type="submission" date="2021-05" db="EMBL/GenBank/DDBJ databases">
        <authorList>
            <person name="Pan Q."/>
            <person name="Jouanno E."/>
            <person name="Zahm M."/>
            <person name="Klopp C."/>
            <person name="Cabau C."/>
            <person name="Louis A."/>
            <person name="Berthelot C."/>
            <person name="Parey E."/>
            <person name="Roest Crollius H."/>
            <person name="Montfort J."/>
            <person name="Robinson-Rechavi M."/>
            <person name="Bouchez O."/>
            <person name="Lampietro C."/>
            <person name="Lopez Roques C."/>
            <person name="Donnadieu C."/>
            <person name="Postlethwait J."/>
            <person name="Bobe J."/>
            <person name="Dillon D."/>
            <person name="Chandos A."/>
            <person name="von Hippel F."/>
            <person name="Guiguen Y."/>
        </authorList>
    </citation>
    <scope>NUCLEOTIDE SEQUENCE</scope>
    <source>
        <strain evidence="1">YG-Jan2019</strain>
    </source>
</reference>
<name>A0ACC2F1Z0_DALPE</name>